<accession>A0AAP0FAL6</accession>
<name>A0AAP0FAL6_9MAGN</name>
<dbReference type="AlphaFoldDB" id="A0AAP0FAL6"/>
<keyword evidence="3" id="KW-1185">Reference proteome</keyword>
<dbReference type="EMBL" id="JBBNAF010000010">
    <property type="protein sequence ID" value="KAK9106897.1"/>
    <property type="molecule type" value="Genomic_DNA"/>
</dbReference>
<evidence type="ECO:0000313" key="3">
    <source>
        <dbReference type="Proteomes" id="UP001420932"/>
    </source>
</evidence>
<feature type="region of interest" description="Disordered" evidence="1">
    <location>
        <begin position="74"/>
        <end position="96"/>
    </location>
</feature>
<organism evidence="2 3">
    <name type="scientific">Stephania yunnanensis</name>
    <dbReference type="NCBI Taxonomy" id="152371"/>
    <lineage>
        <taxon>Eukaryota</taxon>
        <taxon>Viridiplantae</taxon>
        <taxon>Streptophyta</taxon>
        <taxon>Embryophyta</taxon>
        <taxon>Tracheophyta</taxon>
        <taxon>Spermatophyta</taxon>
        <taxon>Magnoliopsida</taxon>
        <taxon>Ranunculales</taxon>
        <taxon>Menispermaceae</taxon>
        <taxon>Menispermoideae</taxon>
        <taxon>Cissampelideae</taxon>
        <taxon>Stephania</taxon>
    </lineage>
</organism>
<gene>
    <name evidence="2" type="ORF">Syun_022908</name>
</gene>
<protein>
    <submittedName>
        <fullName evidence="2">Uncharacterized protein</fullName>
    </submittedName>
</protein>
<dbReference type="Proteomes" id="UP001420932">
    <property type="component" value="Unassembled WGS sequence"/>
</dbReference>
<reference evidence="2 3" key="1">
    <citation type="submission" date="2024-01" db="EMBL/GenBank/DDBJ databases">
        <title>Genome assemblies of Stephania.</title>
        <authorList>
            <person name="Yang L."/>
        </authorList>
    </citation>
    <scope>NUCLEOTIDE SEQUENCE [LARGE SCALE GENOMIC DNA]</scope>
    <source>
        <strain evidence="2">YNDBR</strain>
        <tissue evidence="2">Leaf</tissue>
    </source>
</reference>
<comment type="caution">
    <text evidence="2">The sequence shown here is derived from an EMBL/GenBank/DDBJ whole genome shotgun (WGS) entry which is preliminary data.</text>
</comment>
<feature type="compositionally biased region" description="Polar residues" evidence="1">
    <location>
        <begin position="84"/>
        <end position="96"/>
    </location>
</feature>
<sequence>MSQVCLTVGTLSLNRTSGVPSNITFPRMASQKFDVWYQDHRCGMVDILCHYVLAIMEHTQQNSHWRRDNLSYGTRHIITPKPNPSNGPMISSPPQT</sequence>
<evidence type="ECO:0000256" key="1">
    <source>
        <dbReference type="SAM" id="MobiDB-lite"/>
    </source>
</evidence>
<proteinExistence type="predicted"/>
<evidence type="ECO:0000313" key="2">
    <source>
        <dbReference type="EMBL" id="KAK9106897.1"/>
    </source>
</evidence>